<dbReference type="AlphaFoldDB" id="A0ABD4T7S9"/>
<name>A0ABD4T7S9_9CYAN</name>
<feature type="transmembrane region" description="Helical" evidence="1">
    <location>
        <begin position="37"/>
        <end position="56"/>
    </location>
</feature>
<gene>
    <name evidence="2" type="ORF">QQ91_0018630</name>
</gene>
<feature type="transmembrane region" description="Helical" evidence="1">
    <location>
        <begin position="221"/>
        <end position="238"/>
    </location>
</feature>
<sequence>MMITWPGIILALSLALIHGFASQLPSERFISRHRWVSFAGGVSLGYVFLEIFPELSHAQETLVHSKLSAIAYLENHIYLLALLGLVIFYGLDKIALKLADPAVPEPTAFFWIHLLSFALINGILGYLLQDLSNHSLFSCLLLFIALGLHLFVIDEHLREHHRVPYDGIGRWVLAAAVVVGMALGRATDLNEAAIAIIWSFLAGSIILQVLKRELPPERETYFPAFVLGTGLFALLLNLQ</sequence>
<organism evidence="2 3">
    <name type="scientific">Lyngbya confervoides BDU141951</name>
    <dbReference type="NCBI Taxonomy" id="1574623"/>
    <lineage>
        <taxon>Bacteria</taxon>
        <taxon>Bacillati</taxon>
        <taxon>Cyanobacteriota</taxon>
        <taxon>Cyanophyceae</taxon>
        <taxon>Oscillatoriophycideae</taxon>
        <taxon>Oscillatoriales</taxon>
        <taxon>Microcoleaceae</taxon>
        <taxon>Lyngbya</taxon>
    </lineage>
</organism>
<accession>A0ABD4T7S9</accession>
<dbReference type="Proteomes" id="UP000031561">
    <property type="component" value="Unassembled WGS sequence"/>
</dbReference>
<keyword evidence="3" id="KW-1185">Reference proteome</keyword>
<evidence type="ECO:0000313" key="2">
    <source>
        <dbReference type="EMBL" id="MCM1984842.1"/>
    </source>
</evidence>
<feature type="transmembrane region" description="Helical" evidence="1">
    <location>
        <begin position="108"/>
        <end position="128"/>
    </location>
</feature>
<evidence type="ECO:0000256" key="1">
    <source>
        <dbReference type="SAM" id="Phobius"/>
    </source>
</evidence>
<feature type="transmembrane region" description="Helical" evidence="1">
    <location>
        <begin position="168"/>
        <end position="185"/>
    </location>
</feature>
<reference evidence="2 3" key="1">
    <citation type="journal article" date="2015" name="Genome Announc.">
        <title>Draft Genome Sequence of Filamentous Marine Cyanobacterium Lyngbya confervoides Strain BDU141951.</title>
        <authorList>
            <person name="Chandrababunaidu M.M."/>
            <person name="Sen D."/>
            <person name="Tripathy S."/>
        </authorList>
    </citation>
    <scope>NUCLEOTIDE SEQUENCE [LARGE SCALE GENOMIC DNA]</scope>
    <source>
        <strain evidence="2 3">BDU141951</strain>
    </source>
</reference>
<comment type="caution">
    <text evidence="2">The sequence shown here is derived from an EMBL/GenBank/DDBJ whole genome shotgun (WGS) entry which is preliminary data.</text>
</comment>
<evidence type="ECO:0000313" key="3">
    <source>
        <dbReference type="Proteomes" id="UP000031561"/>
    </source>
</evidence>
<feature type="transmembrane region" description="Helical" evidence="1">
    <location>
        <begin position="192"/>
        <end position="209"/>
    </location>
</feature>
<proteinExistence type="predicted"/>
<keyword evidence="1" id="KW-0472">Membrane</keyword>
<feature type="transmembrane region" description="Helical" evidence="1">
    <location>
        <begin position="77"/>
        <end position="96"/>
    </location>
</feature>
<dbReference type="RefSeq" id="WP_236095955.1">
    <property type="nucleotide sequence ID" value="NZ_JTHE03000104.1"/>
</dbReference>
<keyword evidence="1" id="KW-0812">Transmembrane</keyword>
<feature type="transmembrane region" description="Helical" evidence="1">
    <location>
        <begin position="135"/>
        <end position="153"/>
    </location>
</feature>
<dbReference type="EMBL" id="JTHE03000104">
    <property type="protein sequence ID" value="MCM1984842.1"/>
    <property type="molecule type" value="Genomic_DNA"/>
</dbReference>
<keyword evidence="1" id="KW-1133">Transmembrane helix</keyword>
<protein>
    <submittedName>
        <fullName evidence="2">Uncharacterized protein</fullName>
    </submittedName>
</protein>